<evidence type="ECO:0000256" key="1">
    <source>
        <dbReference type="ARBA" id="ARBA00022448"/>
    </source>
</evidence>
<dbReference type="PANTHER" id="PTHR43582">
    <property type="entry name" value="LINEARMYCIN RESISTANCE ATP-BINDING PROTEIN LNRL"/>
    <property type="match status" value="1"/>
</dbReference>
<dbReference type="PROSITE" id="PS50893">
    <property type="entry name" value="ABC_TRANSPORTER_2"/>
    <property type="match status" value="1"/>
</dbReference>
<dbReference type="SUPFAM" id="SSF52540">
    <property type="entry name" value="P-loop containing nucleoside triphosphate hydrolases"/>
    <property type="match status" value="1"/>
</dbReference>
<reference evidence="6" key="1">
    <citation type="submission" date="2021-01" db="EMBL/GenBank/DDBJ databases">
        <title>Genome public.</title>
        <authorList>
            <person name="Liu C."/>
            <person name="Sun Q."/>
        </authorList>
    </citation>
    <scope>NUCLEOTIDE SEQUENCE [LARGE SCALE GENOMIC DNA]</scope>
    <source>
        <strain evidence="6">YIM B02505</strain>
    </source>
</reference>
<evidence type="ECO:0000256" key="3">
    <source>
        <dbReference type="ARBA" id="ARBA00022840"/>
    </source>
</evidence>
<accession>A0ABS1ENI7</accession>
<dbReference type="InterPro" id="IPR027417">
    <property type="entry name" value="P-loop_NTPase"/>
</dbReference>
<sequence length="314" mass="35370">MNIVEVNNITKRFNDKLVLDNVSFNIKKGEIFGLLGPNGAGKSTLINLMVGLLKMDKGQVIIGGNDISKETIRAKERIGLVPQEIALFESLNAKENLEYWGGLYGLKGKLLKERIDEAIEISALKDHLKNPVKKYSGGMKRRLNIAAAMMHHPEVLIMDEPTVGVDPQSRNHIFEVVKKMNKDFSTSIIYTSHYMEEVELLCDNILILDLGKEVAYGSKEELKRMVTSDKVIKIKALGKLEELAFAMKKLQNIRGTEVINDEIKVICNEVMTINEILQVISEYKISVKNIGIEEPSLEEVFLTLTGKNLRDEEK</sequence>
<gene>
    <name evidence="5" type="ORF">JHL18_09845</name>
</gene>
<dbReference type="InterPro" id="IPR003439">
    <property type="entry name" value="ABC_transporter-like_ATP-bd"/>
</dbReference>
<dbReference type="RefSeq" id="WP_200268633.1">
    <property type="nucleotide sequence ID" value="NZ_JAENHN010000028.1"/>
</dbReference>
<organism evidence="5 6">
    <name type="scientific">Clostridium yunnanense</name>
    <dbReference type="NCBI Taxonomy" id="2800325"/>
    <lineage>
        <taxon>Bacteria</taxon>
        <taxon>Bacillati</taxon>
        <taxon>Bacillota</taxon>
        <taxon>Clostridia</taxon>
        <taxon>Eubacteriales</taxon>
        <taxon>Clostridiaceae</taxon>
        <taxon>Clostridium</taxon>
    </lineage>
</organism>
<dbReference type="EMBL" id="JAENHN010000028">
    <property type="protein sequence ID" value="MBK1810927.1"/>
    <property type="molecule type" value="Genomic_DNA"/>
</dbReference>
<keyword evidence="6" id="KW-1185">Reference proteome</keyword>
<dbReference type="InterPro" id="IPR003593">
    <property type="entry name" value="AAA+_ATPase"/>
</dbReference>
<protein>
    <submittedName>
        <fullName evidence="5">ABC transporter ATP-binding protein</fullName>
    </submittedName>
</protein>
<dbReference type="GO" id="GO:0005524">
    <property type="term" value="F:ATP binding"/>
    <property type="evidence" value="ECO:0007669"/>
    <property type="project" value="UniProtKB-KW"/>
</dbReference>
<proteinExistence type="predicted"/>
<dbReference type="Gene3D" id="3.40.50.300">
    <property type="entry name" value="P-loop containing nucleotide triphosphate hydrolases"/>
    <property type="match status" value="1"/>
</dbReference>
<keyword evidence="3 5" id="KW-0067">ATP-binding</keyword>
<dbReference type="Pfam" id="PF13732">
    <property type="entry name" value="DrrA1-3_C"/>
    <property type="match status" value="1"/>
</dbReference>
<name>A0ABS1ENI7_9CLOT</name>
<evidence type="ECO:0000313" key="6">
    <source>
        <dbReference type="Proteomes" id="UP000596739"/>
    </source>
</evidence>
<dbReference type="PROSITE" id="PS00211">
    <property type="entry name" value="ABC_TRANSPORTER_1"/>
    <property type="match status" value="1"/>
</dbReference>
<dbReference type="InterPro" id="IPR017871">
    <property type="entry name" value="ABC_transporter-like_CS"/>
</dbReference>
<dbReference type="Pfam" id="PF00005">
    <property type="entry name" value="ABC_tran"/>
    <property type="match status" value="1"/>
</dbReference>
<evidence type="ECO:0000259" key="4">
    <source>
        <dbReference type="PROSITE" id="PS50893"/>
    </source>
</evidence>
<evidence type="ECO:0000256" key="2">
    <source>
        <dbReference type="ARBA" id="ARBA00022741"/>
    </source>
</evidence>
<dbReference type="SMART" id="SM00382">
    <property type="entry name" value="AAA"/>
    <property type="match status" value="1"/>
</dbReference>
<comment type="caution">
    <text evidence="5">The sequence shown here is derived from an EMBL/GenBank/DDBJ whole genome shotgun (WGS) entry which is preliminary data.</text>
</comment>
<keyword evidence="2" id="KW-0547">Nucleotide-binding</keyword>
<feature type="domain" description="ABC transporter" evidence="4">
    <location>
        <begin position="4"/>
        <end position="235"/>
    </location>
</feature>
<evidence type="ECO:0000313" key="5">
    <source>
        <dbReference type="EMBL" id="MBK1810927.1"/>
    </source>
</evidence>
<keyword evidence="1" id="KW-0813">Transport</keyword>
<dbReference type="Proteomes" id="UP000596739">
    <property type="component" value="Unassembled WGS sequence"/>
</dbReference>
<dbReference type="InterPro" id="IPR025302">
    <property type="entry name" value="DrrA1/2-like_C"/>
</dbReference>
<dbReference type="PANTHER" id="PTHR43582:SF2">
    <property type="entry name" value="LINEARMYCIN RESISTANCE ATP-BINDING PROTEIN LNRL"/>
    <property type="match status" value="1"/>
</dbReference>